<protein>
    <submittedName>
        <fullName evidence="2">Uncharacterized protein</fullName>
    </submittedName>
</protein>
<feature type="region of interest" description="Disordered" evidence="1">
    <location>
        <begin position="276"/>
        <end position="370"/>
    </location>
</feature>
<gene>
    <name evidence="2" type="ORF">Tco_1093682</name>
</gene>
<evidence type="ECO:0000256" key="1">
    <source>
        <dbReference type="SAM" id="MobiDB-lite"/>
    </source>
</evidence>
<name>A0ABQ5IEQ2_9ASTR</name>
<evidence type="ECO:0000313" key="3">
    <source>
        <dbReference type="Proteomes" id="UP001151760"/>
    </source>
</evidence>
<accession>A0ABQ5IEQ2</accession>
<comment type="caution">
    <text evidence="2">The sequence shown here is derived from an EMBL/GenBank/DDBJ whole genome shotgun (WGS) entry which is preliminary data.</text>
</comment>
<dbReference type="Proteomes" id="UP001151760">
    <property type="component" value="Unassembled WGS sequence"/>
</dbReference>
<dbReference type="EMBL" id="BQNB010020648">
    <property type="protein sequence ID" value="GJT98164.1"/>
    <property type="molecule type" value="Genomic_DNA"/>
</dbReference>
<evidence type="ECO:0000313" key="2">
    <source>
        <dbReference type="EMBL" id="GJT98164.1"/>
    </source>
</evidence>
<feature type="compositionally biased region" description="Acidic residues" evidence="1">
    <location>
        <begin position="290"/>
        <end position="317"/>
    </location>
</feature>
<keyword evidence="3" id="KW-1185">Reference proteome</keyword>
<feature type="compositionally biased region" description="Basic and acidic residues" evidence="1">
    <location>
        <begin position="328"/>
        <end position="353"/>
    </location>
</feature>
<organism evidence="2 3">
    <name type="scientific">Tanacetum coccineum</name>
    <dbReference type="NCBI Taxonomy" id="301880"/>
    <lineage>
        <taxon>Eukaryota</taxon>
        <taxon>Viridiplantae</taxon>
        <taxon>Streptophyta</taxon>
        <taxon>Embryophyta</taxon>
        <taxon>Tracheophyta</taxon>
        <taxon>Spermatophyta</taxon>
        <taxon>Magnoliopsida</taxon>
        <taxon>eudicotyledons</taxon>
        <taxon>Gunneridae</taxon>
        <taxon>Pentapetalae</taxon>
        <taxon>asterids</taxon>
        <taxon>campanulids</taxon>
        <taxon>Asterales</taxon>
        <taxon>Asteraceae</taxon>
        <taxon>Asteroideae</taxon>
        <taxon>Anthemideae</taxon>
        <taxon>Anthemidinae</taxon>
        <taxon>Tanacetum</taxon>
    </lineage>
</organism>
<proteinExistence type="predicted"/>
<feature type="region of interest" description="Disordered" evidence="1">
    <location>
        <begin position="224"/>
        <end position="247"/>
    </location>
</feature>
<sequence>MSITKEQQQALDDALVLIEQRLTIGSCNYRLSTTFKPKEPTFQVALDVLSLDPFYQAFLITASICPKLPGQHFVDTLFEEDILAFMRELGYSGTIKLLSKVKDDLLPQPWRTFAIIINKCLSGLVYQIENKESRKNKYLYYPRFTKVIINHFMSQDQSIPRRNKVDFHMANDDPILTTMRFIPQHEVVQQYGAILPDYLTTQAMKESEAYKTYHALAIGKVQPKPKYVHRSSRTKTDDVPKPSSGKRIKAIAKVANGSGAHEGTRVKPGVLDVLTYRSDDEEEIPWKSSDEDDNDDNEDDDDDQGVPDDDHGDDNDSEQIVSDTEGDDFVHPKFTSHDTEERHDEEDKYEQSFDSRVQTPSHYEPLDDEANDDLAQSGYAEEEEVNVEQTFEANINLEGRDAEMTDAPKTTQVIEDTYVTLTLVNPEGQQQSSSVSSSFISNMLNPNPDTGIDSVLNVETTSLVDVLVTSQATTTLPQPSNPLIPPVQQTPTPTLATTPSSSLLNLPNFGSLFGFDDRLKRLEDNFSKFKQTKQYATALSSIPNIVDNYLGSKLKESVDVAVQLKSDRLREEAQIKNESFLNNLDATMQKIIKEQVNTRVKKEVSKILPRIEKLVNEQLESEVLIRSSHEAKSSHVVVTNLSELELKKILIDKMKSNKSIDRSDEQQNC</sequence>
<reference evidence="2" key="1">
    <citation type="journal article" date="2022" name="Int. J. Mol. Sci.">
        <title>Draft Genome of Tanacetum Coccineum: Genomic Comparison of Closely Related Tanacetum-Family Plants.</title>
        <authorList>
            <person name="Yamashiro T."/>
            <person name="Shiraishi A."/>
            <person name="Nakayama K."/>
            <person name="Satake H."/>
        </authorList>
    </citation>
    <scope>NUCLEOTIDE SEQUENCE</scope>
</reference>
<reference evidence="2" key="2">
    <citation type="submission" date="2022-01" db="EMBL/GenBank/DDBJ databases">
        <authorList>
            <person name="Yamashiro T."/>
            <person name="Shiraishi A."/>
            <person name="Satake H."/>
            <person name="Nakayama K."/>
        </authorList>
    </citation>
    <scope>NUCLEOTIDE SEQUENCE</scope>
</reference>